<reference evidence="2" key="1">
    <citation type="submission" date="2016-10" db="EMBL/GenBank/DDBJ databases">
        <authorList>
            <person name="Benchimol M."/>
            <person name="Almeida L.G."/>
            <person name="Vasconcelos A.T."/>
            <person name="Perreira-Neves A."/>
            <person name="Rosa I.A."/>
            <person name="Tasca T."/>
            <person name="Bogo M.R."/>
            <person name="de Souza W."/>
        </authorList>
    </citation>
    <scope>NUCLEOTIDE SEQUENCE [LARGE SCALE GENOMIC DNA]</scope>
    <source>
        <strain evidence="2">K</strain>
    </source>
</reference>
<dbReference type="EMBL" id="MLAK01001411">
    <property type="protein sequence ID" value="OHS93340.1"/>
    <property type="molecule type" value="Genomic_DNA"/>
</dbReference>
<name>A0A1J4J7Y2_9EUKA</name>
<dbReference type="Gene3D" id="3.40.30.10">
    <property type="entry name" value="Glutaredoxin"/>
    <property type="match status" value="1"/>
</dbReference>
<dbReference type="InterPro" id="IPR052842">
    <property type="entry name" value="ER_Co-chaperone"/>
</dbReference>
<dbReference type="VEuPathDB" id="TrichDB:TRFO_40377"/>
<dbReference type="AlphaFoldDB" id="A0A1J4J7Y2"/>
<evidence type="ECO:0000313" key="2">
    <source>
        <dbReference type="EMBL" id="OHS93340.1"/>
    </source>
</evidence>
<dbReference type="GeneID" id="94847870"/>
<dbReference type="RefSeq" id="XP_068346477.1">
    <property type="nucleotide sequence ID" value="XM_068513166.1"/>
</dbReference>
<comment type="caution">
    <text evidence="2">The sequence shown here is derived from an EMBL/GenBank/DDBJ whole genome shotgun (WGS) entry which is preliminary data.</text>
</comment>
<dbReference type="PANTHER" id="PTHR45184:SF1">
    <property type="entry name" value="DNAJ PROTEIN ERDJ3A"/>
    <property type="match status" value="1"/>
</dbReference>
<gene>
    <name evidence="2" type="ORF">TRFO_40377</name>
</gene>
<evidence type="ECO:0000313" key="3">
    <source>
        <dbReference type="Proteomes" id="UP000179807"/>
    </source>
</evidence>
<organism evidence="2 3">
    <name type="scientific">Tritrichomonas foetus</name>
    <dbReference type="NCBI Taxonomy" id="1144522"/>
    <lineage>
        <taxon>Eukaryota</taxon>
        <taxon>Metamonada</taxon>
        <taxon>Parabasalia</taxon>
        <taxon>Tritrichomonadida</taxon>
        <taxon>Tritrichomonadidae</taxon>
        <taxon>Tritrichomonas</taxon>
    </lineage>
</organism>
<dbReference type="InterPro" id="IPR036249">
    <property type="entry name" value="Thioredoxin-like_sf"/>
</dbReference>
<accession>A0A1J4J7Y2</accession>
<dbReference type="InterPro" id="IPR013766">
    <property type="entry name" value="Thioredoxin_domain"/>
</dbReference>
<protein>
    <recommendedName>
        <fullName evidence="1">Thioredoxin domain-containing protein</fullName>
    </recommendedName>
</protein>
<feature type="domain" description="Thioredoxin" evidence="1">
    <location>
        <begin position="12"/>
        <end position="113"/>
    </location>
</feature>
<keyword evidence="3" id="KW-1185">Reference proteome</keyword>
<dbReference type="SUPFAM" id="SSF52833">
    <property type="entry name" value="Thioredoxin-like"/>
    <property type="match status" value="2"/>
</dbReference>
<sequence length="224" mass="25490">MIYFFLVCSLSVFQLDENSFKQYVLHSDKSIPWFVMFGSSNCPACVQSAPEFESASNNARGIVRFGYADTKLTPNIATELGIRAIPAFFIFSKGSIQEFTGARTSGGFMNFISEYIGDGLEEADESWIDQNDNRVILFTRRFKPPVMFSAAYNTFKDHEKYGITFGMARDSDTLELFDNPPVPSIWFFKDGEKVQYKGQNNFYSLIDAISAHYGIEFEDQEDEL</sequence>
<dbReference type="Pfam" id="PF00085">
    <property type="entry name" value="Thioredoxin"/>
    <property type="match status" value="1"/>
</dbReference>
<dbReference type="Proteomes" id="UP000179807">
    <property type="component" value="Unassembled WGS sequence"/>
</dbReference>
<dbReference type="PANTHER" id="PTHR45184">
    <property type="entry name" value="DNAJ PROTEIN ERDJ3A"/>
    <property type="match status" value="1"/>
</dbReference>
<evidence type="ECO:0000259" key="1">
    <source>
        <dbReference type="Pfam" id="PF00085"/>
    </source>
</evidence>
<dbReference type="OrthoDB" id="10263751at2759"/>
<proteinExistence type="predicted"/>